<keyword evidence="6" id="KW-1185">Reference proteome</keyword>
<feature type="domain" description="RING-type" evidence="3">
    <location>
        <begin position="126"/>
        <end position="210"/>
    </location>
</feature>
<dbReference type="Pfam" id="PF05773">
    <property type="entry name" value="RWD"/>
    <property type="match status" value="1"/>
</dbReference>
<comment type="caution">
    <text evidence="5">The sequence shown here is derived from an EMBL/GenBank/DDBJ whole genome shotgun (WGS) entry which is preliminary data.</text>
</comment>
<evidence type="ECO:0000313" key="5">
    <source>
        <dbReference type="EMBL" id="RLM70320.1"/>
    </source>
</evidence>
<dbReference type="InterPro" id="IPR013083">
    <property type="entry name" value="Znf_RING/FYVE/PHD"/>
</dbReference>
<evidence type="ECO:0000259" key="4">
    <source>
        <dbReference type="PROSITE" id="PS50908"/>
    </source>
</evidence>
<dbReference type="InterPro" id="IPR006575">
    <property type="entry name" value="RWD_dom"/>
</dbReference>
<reference evidence="6" key="1">
    <citation type="journal article" date="2019" name="Nat. Commun.">
        <title>The genome of broomcorn millet.</title>
        <authorList>
            <person name="Zou C."/>
            <person name="Miki D."/>
            <person name="Li D."/>
            <person name="Tang Q."/>
            <person name="Xiao L."/>
            <person name="Rajput S."/>
            <person name="Deng P."/>
            <person name="Jia W."/>
            <person name="Huang R."/>
            <person name="Zhang M."/>
            <person name="Sun Y."/>
            <person name="Hu J."/>
            <person name="Fu X."/>
            <person name="Schnable P.S."/>
            <person name="Li F."/>
            <person name="Zhang H."/>
            <person name="Feng B."/>
            <person name="Zhu X."/>
            <person name="Liu R."/>
            <person name="Schnable J.C."/>
            <person name="Zhu J.-K."/>
            <person name="Zhang H."/>
        </authorList>
    </citation>
    <scope>NUCLEOTIDE SEQUENCE [LARGE SCALE GENOMIC DNA]</scope>
</reference>
<feature type="compositionally biased region" description="Polar residues" evidence="2">
    <location>
        <begin position="317"/>
        <end position="329"/>
    </location>
</feature>
<dbReference type="GO" id="GO:0005634">
    <property type="term" value="C:nucleus"/>
    <property type="evidence" value="ECO:0007669"/>
    <property type="project" value="TreeGrafter"/>
</dbReference>
<name>A0A3L6Q756_PANMI</name>
<dbReference type="PANTHER" id="PTHR13198:SF4">
    <property type="entry name" value="E3 UBIQUITIN-PROTEIN LIGASE RNF25"/>
    <property type="match status" value="1"/>
</dbReference>
<sequence>MAAQAEAEEEVRLELEAVAAVYGDDVRVLRDIPPHLVVHVRPRTADDSSQQFVELFLGIKASSQYPKEPPHIYAVERKGLDENRQSYLISSIQSKAKELSNYPMLVTLCEEAGEILSNMNHPAGDCPLCLYPLVGEDKDGSVLPFMKLMSCYHCFHSNCIMRWWEWLQHGDANPKEHKSGVIDPSKGYDLSSSGKHCNVNQHKGFCPVCRKVFDEKDIEHVHDLLGESTSQLASLTLDLGEDEKELLHSEAEQIRRKRIESLLNLQQERNGLIEPKKDLAIQPGMYVTLPPSTSDAAVGENAEPSEDTTTSTSETEQQGQNNTTSNKPKNSGHRRRNRANASRRQPHGQPGRQQWQRKEADTSHQ</sequence>
<feature type="compositionally biased region" description="Basic and acidic residues" evidence="2">
    <location>
        <begin position="356"/>
        <end position="365"/>
    </location>
</feature>
<dbReference type="AlphaFoldDB" id="A0A3L6Q756"/>
<keyword evidence="1" id="KW-0862">Zinc</keyword>
<dbReference type="InterPro" id="IPR001841">
    <property type="entry name" value="Znf_RING"/>
</dbReference>
<dbReference type="FunFam" id="3.30.40.10:FF:000914">
    <property type="entry name" value="RWD domain-containing protein"/>
    <property type="match status" value="1"/>
</dbReference>
<dbReference type="Proteomes" id="UP000275267">
    <property type="component" value="Unassembled WGS sequence"/>
</dbReference>
<evidence type="ECO:0000256" key="2">
    <source>
        <dbReference type="SAM" id="MobiDB-lite"/>
    </source>
</evidence>
<dbReference type="SUPFAM" id="SSF54495">
    <property type="entry name" value="UBC-like"/>
    <property type="match status" value="1"/>
</dbReference>
<dbReference type="InterPro" id="IPR016135">
    <property type="entry name" value="UBQ-conjugating_enzyme/RWD"/>
</dbReference>
<feature type="compositionally biased region" description="Low complexity" evidence="2">
    <location>
        <begin position="307"/>
        <end position="316"/>
    </location>
</feature>
<dbReference type="EMBL" id="PQIB02000014">
    <property type="protein sequence ID" value="RLM70320.1"/>
    <property type="molecule type" value="Genomic_DNA"/>
</dbReference>
<dbReference type="GO" id="GO:0016567">
    <property type="term" value="P:protein ubiquitination"/>
    <property type="evidence" value="ECO:0007669"/>
    <property type="project" value="TreeGrafter"/>
</dbReference>
<dbReference type="FunFam" id="3.10.110.10:FF:000100">
    <property type="entry name" value="RWD domain-containing protein"/>
    <property type="match status" value="1"/>
</dbReference>
<feature type="compositionally biased region" description="Low complexity" evidence="2">
    <location>
        <begin position="339"/>
        <end position="354"/>
    </location>
</feature>
<feature type="region of interest" description="Disordered" evidence="2">
    <location>
        <begin position="285"/>
        <end position="365"/>
    </location>
</feature>
<keyword evidence="1" id="KW-0863">Zinc-finger</keyword>
<dbReference type="Gene3D" id="3.10.110.10">
    <property type="entry name" value="Ubiquitin Conjugating Enzyme"/>
    <property type="match status" value="1"/>
</dbReference>
<dbReference type="STRING" id="4540.A0A3L6Q756"/>
<feature type="domain" description="RWD" evidence="4">
    <location>
        <begin position="13"/>
        <end position="119"/>
    </location>
</feature>
<dbReference type="Gene3D" id="3.30.40.10">
    <property type="entry name" value="Zinc/RING finger domain, C3HC4 (zinc finger)"/>
    <property type="match status" value="1"/>
</dbReference>
<keyword evidence="1" id="KW-0479">Metal-binding</keyword>
<evidence type="ECO:0000259" key="3">
    <source>
        <dbReference type="PROSITE" id="PS50089"/>
    </source>
</evidence>
<evidence type="ECO:0000256" key="1">
    <source>
        <dbReference type="PROSITE-ProRule" id="PRU00175"/>
    </source>
</evidence>
<organism evidence="5 6">
    <name type="scientific">Panicum miliaceum</name>
    <name type="common">Proso millet</name>
    <name type="synonym">Broomcorn millet</name>
    <dbReference type="NCBI Taxonomy" id="4540"/>
    <lineage>
        <taxon>Eukaryota</taxon>
        <taxon>Viridiplantae</taxon>
        <taxon>Streptophyta</taxon>
        <taxon>Embryophyta</taxon>
        <taxon>Tracheophyta</taxon>
        <taxon>Spermatophyta</taxon>
        <taxon>Magnoliopsida</taxon>
        <taxon>Liliopsida</taxon>
        <taxon>Poales</taxon>
        <taxon>Poaceae</taxon>
        <taxon>PACMAD clade</taxon>
        <taxon>Panicoideae</taxon>
        <taxon>Panicodae</taxon>
        <taxon>Paniceae</taxon>
        <taxon>Panicinae</taxon>
        <taxon>Panicum</taxon>
        <taxon>Panicum sect. Panicum</taxon>
    </lineage>
</organism>
<dbReference type="OrthoDB" id="432311at2759"/>
<proteinExistence type="predicted"/>
<dbReference type="CDD" id="cd23818">
    <property type="entry name" value="RWD_RNF25"/>
    <property type="match status" value="1"/>
</dbReference>
<evidence type="ECO:0000313" key="6">
    <source>
        <dbReference type="Proteomes" id="UP000275267"/>
    </source>
</evidence>
<dbReference type="SMART" id="SM00591">
    <property type="entry name" value="RWD"/>
    <property type="match status" value="1"/>
</dbReference>
<accession>A0A3L6Q756</accession>
<dbReference type="InterPro" id="IPR039133">
    <property type="entry name" value="RNF25"/>
</dbReference>
<dbReference type="PROSITE" id="PS50908">
    <property type="entry name" value="RWD"/>
    <property type="match status" value="1"/>
</dbReference>
<protein>
    <submittedName>
        <fullName evidence="5">E3 ubiquitin-protein ligase RNF25 isoform X1</fullName>
    </submittedName>
</protein>
<gene>
    <name evidence="5" type="ORF">C2845_PM17G11570</name>
</gene>
<dbReference type="GO" id="GO:0061630">
    <property type="term" value="F:ubiquitin protein ligase activity"/>
    <property type="evidence" value="ECO:0007669"/>
    <property type="project" value="InterPro"/>
</dbReference>
<dbReference type="GO" id="GO:0008270">
    <property type="term" value="F:zinc ion binding"/>
    <property type="evidence" value="ECO:0007669"/>
    <property type="project" value="UniProtKB-KW"/>
</dbReference>
<dbReference type="SUPFAM" id="SSF57850">
    <property type="entry name" value="RING/U-box"/>
    <property type="match status" value="1"/>
</dbReference>
<dbReference type="SMART" id="SM00184">
    <property type="entry name" value="RING"/>
    <property type="match status" value="1"/>
</dbReference>
<dbReference type="PROSITE" id="PS50089">
    <property type="entry name" value="ZF_RING_2"/>
    <property type="match status" value="1"/>
</dbReference>
<dbReference type="PANTHER" id="PTHR13198">
    <property type="entry name" value="RING FINGER PROTEIN 25"/>
    <property type="match status" value="1"/>
</dbReference>